<dbReference type="FunFam" id="3.30.1330.40:FF:000038">
    <property type="entry name" value="Uncharacterized protein"/>
    <property type="match status" value="1"/>
</dbReference>
<dbReference type="SUPFAM" id="SSF55298">
    <property type="entry name" value="YjgF-like"/>
    <property type="match status" value="1"/>
</dbReference>
<dbReference type="Gene3D" id="3.30.1330.40">
    <property type="entry name" value="RutC-like"/>
    <property type="match status" value="1"/>
</dbReference>
<protein>
    <submittedName>
        <fullName evidence="3">Uncharacterized protein</fullName>
    </submittedName>
</protein>
<organism evidence="3 4">
    <name type="scientific">Curvularia clavata</name>
    <dbReference type="NCBI Taxonomy" id="95742"/>
    <lineage>
        <taxon>Eukaryota</taxon>
        <taxon>Fungi</taxon>
        <taxon>Dikarya</taxon>
        <taxon>Ascomycota</taxon>
        <taxon>Pezizomycotina</taxon>
        <taxon>Dothideomycetes</taxon>
        <taxon>Pleosporomycetidae</taxon>
        <taxon>Pleosporales</taxon>
        <taxon>Pleosporineae</taxon>
        <taxon>Pleosporaceae</taxon>
        <taxon>Curvularia</taxon>
    </lineage>
</organism>
<dbReference type="GO" id="GO:0005829">
    <property type="term" value="C:cytosol"/>
    <property type="evidence" value="ECO:0007669"/>
    <property type="project" value="TreeGrafter"/>
</dbReference>
<dbReference type="AlphaFoldDB" id="A0A9Q9DUY4"/>
<reference evidence="3" key="1">
    <citation type="submission" date="2021-12" db="EMBL/GenBank/DDBJ databases">
        <title>Curvularia clavata genome.</title>
        <authorList>
            <person name="Cao Y."/>
        </authorList>
    </citation>
    <scope>NUCLEOTIDE SEQUENCE</scope>
    <source>
        <strain evidence="3">Yc1106</strain>
    </source>
</reference>
<keyword evidence="2" id="KW-0732">Signal</keyword>
<dbReference type="EMBL" id="CP089278">
    <property type="protein sequence ID" value="USP79480.1"/>
    <property type="molecule type" value="Genomic_DNA"/>
</dbReference>
<sequence length="183" mass="19311">MVSFTSIFTTFLVVTGAAIAKPTPKVAEQPVVTYLGTQGPILSSGAWTSKGIVYTSGTVPSLNGTIVAGGIEAQTAQVIKNIAAVLEEAGTSWDYVMKTTVFLANMSDYTAMNEVYAAMLPNPKPARTAVEVGKLPGNFLIEVEAIAAIPDSNVTTLENHDTHEPYTNVTSNKEGSLLDEAAW</sequence>
<evidence type="ECO:0000313" key="3">
    <source>
        <dbReference type="EMBL" id="USP79480.1"/>
    </source>
</evidence>
<dbReference type="OrthoDB" id="309640at2759"/>
<evidence type="ECO:0000256" key="1">
    <source>
        <dbReference type="ARBA" id="ARBA00010552"/>
    </source>
</evidence>
<evidence type="ECO:0000313" key="4">
    <source>
        <dbReference type="Proteomes" id="UP001056012"/>
    </source>
</evidence>
<dbReference type="VEuPathDB" id="FungiDB:yc1106_06754"/>
<dbReference type="Pfam" id="PF01042">
    <property type="entry name" value="Ribonuc_L-PSP"/>
    <property type="match status" value="1"/>
</dbReference>
<dbReference type="GO" id="GO:0019239">
    <property type="term" value="F:deaminase activity"/>
    <property type="evidence" value="ECO:0007669"/>
    <property type="project" value="TreeGrafter"/>
</dbReference>
<dbReference type="InterPro" id="IPR035959">
    <property type="entry name" value="RutC-like_sf"/>
</dbReference>
<evidence type="ECO:0000256" key="2">
    <source>
        <dbReference type="SAM" id="SignalP"/>
    </source>
</evidence>
<dbReference type="CDD" id="cd00448">
    <property type="entry name" value="YjgF_YER057c_UK114_family"/>
    <property type="match status" value="1"/>
</dbReference>
<keyword evidence="4" id="KW-1185">Reference proteome</keyword>
<dbReference type="InterPro" id="IPR006175">
    <property type="entry name" value="YjgF/YER057c/UK114"/>
</dbReference>
<dbReference type="PANTHER" id="PTHR11803:SF58">
    <property type="entry name" value="PROTEIN HMF1-RELATED"/>
    <property type="match status" value="1"/>
</dbReference>
<dbReference type="Proteomes" id="UP001056012">
    <property type="component" value="Chromosome 5"/>
</dbReference>
<gene>
    <name evidence="3" type="ORF">yc1106_06754</name>
</gene>
<feature type="signal peptide" evidence="2">
    <location>
        <begin position="1"/>
        <end position="20"/>
    </location>
</feature>
<dbReference type="PANTHER" id="PTHR11803">
    <property type="entry name" value="2-IMINOBUTANOATE/2-IMINOPROPANOATE DEAMINASE RIDA"/>
    <property type="match status" value="1"/>
</dbReference>
<comment type="similarity">
    <text evidence="1">Belongs to the RutC family.</text>
</comment>
<proteinExistence type="inferred from homology"/>
<feature type="chain" id="PRO_5040136803" evidence="2">
    <location>
        <begin position="21"/>
        <end position="183"/>
    </location>
</feature>
<dbReference type="GO" id="GO:0005739">
    <property type="term" value="C:mitochondrion"/>
    <property type="evidence" value="ECO:0007669"/>
    <property type="project" value="TreeGrafter"/>
</dbReference>
<name>A0A9Q9DUY4_CURCL</name>
<accession>A0A9Q9DUY4</accession>